<name>A0A1H9IM80_9SPHI</name>
<dbReference type="Pfam" id="PF14322">
    <property type="entry name" value="SusD-like_3"/>
    <property type="match status" value="1"/>
</dbReference>
<gene>
    <name evidence="8" type="ORF">SAMN04488023_10111</name>
</gene>
<dbReference type="AlphaFoldDB" id="A0A1H9IM80"/>
<dbReference type="Pfam" id="PF07980">
    <property type="entry name" value="SusD_RagB"/>
    <property type="match status" value="1"/>
</dbReference>
<dbReference type="STRING" id="390241.SAMN04488023_10111"/>
<accession>A0A1H9IM80</accession>
<evidence type="ECO:0000256" key="4">
    <source>
        <dbReference type="ARBA" id="ARBA00023136"/>
    </source>
</evidence>
<sequence>MKLKYIIILSALVVSISACKKELEKLPQQDLAEEVVFNSPATALGALRGVYSTAQTLDFYGSLPQVIGDYMGNNVDFVGTFPTLQELNTFSSVSTNGNVATIWQIHYQVITRANNVIAKVGAVDGLSDADKSQYIAEAKFLRALAYFQLSNLFAQPFQVSSGSNLAVPIVLEPFNGTVTYPSRSTLSQVHAQVVQDLNEAIPALPPSYSDAAETRGRATKGAAYALLSRLYIYREEWAKAESAARSTLAQGIYDTAPNYAFYSGNTSEDVFTIQNSAIDNGRTGSGGWASYYNPAALAGRGDAPFSQDLINAYNTEPTDRRFALKISGNAADGLPHFFTTKFPDAVNNSDNSPVIRTTEVYLNLAEALARQNTTPNAEAVTILNNRIRNRAGLLPKVVATQQALIDALLIERRKELAFEGHSRMDLLRNRQPLRAANPAAAFGGAKTILPIPQREIDNNPGLQGQQNQGY</sequence>
<keyword evidence="3" id="KW-0732">Signal</keyword>
<evidence type="ECO:0000313" key="8">
    <source>
        <dbReference type="EMBL" id="SEQ75694.1"/>
    </source>
</evidence>
<dbReference type="Proteomes" id="UP000199572">
    <property type="component" value="Unassembled WGS sequence"/>
</dbReference>
<feature type="domain" description="SusD-like N-terminal" evidence="7">
    <location>
        <begin position="91"/>
        <end position="231"/>
    </location>
</feature>
<comment type="subcellular location">
    <subcellularLocation>
        <location evidence="1">Cell outer membrane</location>
    </subcellularLocation>
</comment>
<dbReference type="EMBL" id="FOGG01000001">
    <property type="protein sequence ID" value="SEQ75694.1"/>
    <property type="molecule type" value="Genomic_DNA"/>
</dbReference>
<keyword evidence="9" id="KW-1185">Reference proteome</keyword>
<dbReference type="SUPFAM" id="SSF48452">
    <property type="entry name" value="TPR-like"/>
    <property type="match status" value="1"/>
</dbReference>
<evidence type="ECO:0000256" key="3">
    <source>
        <dbReference type="ARBA" id="ARBA00022729"/>
    </source>
</evidence>
<keyword evidence="4" id="KW-0472">Membrane</keyword>
<dbReference type="Gene3D" id="1.25.40.390">
    <property type="match status" value="1"/>
</dbReference>
<evidence type="ECO:0000259" key="6">
    <source>
        <dbReference type="Pfam" id="PF07980"/>
    </source>
</evidence>
<feature type="domain" description="RagB/SusD" evidence="6">
    <location>
        <begin position="346"/>
        <end position="470"/>
    </location>
</feature>
<evidence type="ECO:0000256" key="5">
    <source>
        <dbReference type="ARBA" id="ARBA00023237"/>
    </source>
</evidence>
<evidence type="ECO:0000313" key="9">
    <source>
        <dbReference type="Proteomes" id="UP000199572"/>
    </source>
</evidence>
<reference evidence="8 9" key="1">
    <citation type="submission" date="2016-10" db="EMBL/GenBank/DDBJ databases">
        <authorList>
            <person name="de Groot N.N."/>
        </authorList>
    </citation>
    <scope>NUCLEOTIDE SEQUENCE [LARGE SCALE GENOMIC DNA]</scope>
    <source>
        <strain evidence="8 9">DSM 18610</strain>
    </source>
</reference>
<evidence type="ECO:0000259" key="7">
    <source>
        <dbReference type="Pfam" id="PF14322"/>
    </source>
</evidence>
<dbReference type="InterPro" id="IPR033985">
    <property type="entry name" value="SusD-like_N"/>
</dbReference>
<dbReference type="RefSeq" id="WP_090879454.1">
    <property type="nucleotide sequence ID" value="NZ_FOGG01000001.1"/>
</dbReference>
<protein>
    <submittedName>
        <fullName evidence="8">SusD family protein</fullName>
    </submittedName>
</protein>
<organism evidence="8 9">
    <name type="scientific">Pedobacter rhizosphaerae</name>
    <dbReference type="NCBI Taxonomy" id="390241"/>
    <lineage>
        <taxon>Bacteria</taxon>
        <taxon>Pseudomonadati</taxon>
        <taxon>Bacteroidota</taxon>
        <taxon>Sphingobacteriia</taxon>
        <taxon>Sphingobacteriales</taxon>
        <taxon>Sphingobacteriaceae</taxon>
        <taxon>Pedobacter</taxon>
    </lineage>
</organism>
<dbReference type="InterPro" id="IPR012944">
    <property type="entry name" value="SusD_RagB_dom"/>
</dbReference>
<evidence type="ECO:0000256" key="2">
    <source>
        <dbReference type="ARBA" id="ARBA00006275"/>
    </source>
</evidence>
<proteinExistence type="inferred from homology"/>
<dbReference type="PROSITE" id="PS51257">
    <property type="entry name" value="PROKAR_LIPOPROTEIN"/>
    <property type="match status" value="1"/>
</dbReference>
<dbReference type="InterPro" id="IPR011990">
    <property type="entry name" value="TPR-like_helical_dom_sf"/>
</dbReference>
<dbReference type="GO" id="GO:0009279">
    <property type="term" value="C:cell outer membrane"/>
    <property type="evidence" value="ECO:0007669"/>
    <property type="project" value="UniProtKB-SubCell"/>
</dbReference>
<comment type="similarity">
    <text evidence="2">Belongs to the SusD family.</text>
</comment>
<evidence type="ECO:0000256" key="1">
    <source>
        <dbReference type="ARBA" id="ARBA00004442"/>
    </source>
</evidence>
<dbReference type="CDD" id="cd08977">
    <property type="entry name" value="SusD"/>
    <property type="match status" value="1"/>
</dbReference>
<dbReference type="OrthoDB" id="1080118at2"/>
<keyword evidence="5" id="KW-0998">Cell outer membrane</keyword>